<name>A0A9D1J4F0_9FIRM</name>
<organism evidence="2 3">
    <name type="scientific">Candidatus Faecivivens stercoravium</name>
    <dbReference type="NCBI Taxonomy" id="2840803"/>
    <lineage>
        <taxon>Bacteria</taxon>
        <taxon>Bacillati</taxon>
        <taxon>Bacillota</taxon>
        <taxon>Clostridia</taxon>
        <taxon>Eubacteriales</taxon>
        <taxon>Oscillospiraceae</taxon>
        <taxon>Oscillospiraceae incertae sedis</taxon>
        <taxon>Candidatus Faecivivens</taxon>
    </lineage>
</organism>
<gene>
    <name evidence="2" type="ORF">IAB37_00610</name>
</gene>
<dbReference type="Gene3D" id="3.60.15.10">
    <property type="entry name" value="Ribonuclease Z/Hydroxyacylglutathione hydrolase-like"/>
    <property type="match status" value="1"/>
</dbReference>
<evidence type="ECO:0000259" key="1">
    <source>
        <dbReference type="SMART" id="SM00849"/>
    </source>
</evidence>
<reference evidence="2" key="2">
    <citation type="journal article" date="2021" name="PeerJ">
        <title>Extensive microbial diversity within the chicken gut microbiome revealed by metagenomics and culture.</title>
        <authorList>
            <person name="Gilroy R."/>
            <person name="Ravi A."/>
            <person name="Getino M."/>
            <person name="Pursley I."/>
            <person name="Horton D.L."/>
            <person name="Alikhan N.F."/>
            <person name="Baker D."/>
            <person name="Gharbi K."/>
            <person name="Hall N."/>
            <person name="Watson M."/>
            <person name="Adriaenssens E.M."/>
            <person name="Foster-Nyarko E."/>
            <person name="Jarju S."/>
            <person name="Secka A."/>
            <person name="Antonio M."/>
            <person name="Oren A."/>
            <person name="Chaudhuri R.R."/>
            <person name="La Ragione R."/>
            <person name="Hildebrand F."/>
            <person name="Pallen M.J."/>
        </authorList>
    </citation>
    <scope>NUCLEOTIDE SEQUENCE</scope>
    <source>
        <strain evidence="2">CHK189-12415</strain>
    </source>
</reference>
<dbReference type="PANTHER" id="PTHR42951">
    <property type="entry name" value="METALLO-BETA-LACTAMASE DOMAIN-CONTAINING"/>
    <property type="match status" value="1"/>
</dbReference>
<dbReference type="EMBL" id="DVHA01000018">
    <property type="protein sequence ID" value="HIR60069.1"/>
    <property type="molecule type" value="Genomic_DNA"/>
</dbReference>
<feature type="domain" description="Metallo-beta-lactamase" evidence="1">
    <location>
        <begin position="54"/>
        <end position="246"/>
    </location>
</feature>
<dbReference type="InterPro" id="IPR036866">
    <property type="entry name" value="RibonucZ/Hydroxyglut_hydro"/>
</dbReference>
<evidence type="ECO:0000313" key="2">
    <source>
        <dbReference type="EMBL" id="HIR60069.1"/>
    </source>
</evidence>
<dbReference type="SUPFAM" id="SSF56281">
    <property type="entry name" value="Metallo-hydrolase/oxidoreductase"/>
    <property type="match status" value="1"/>
</dbReference>
<dbReference type="InterPro" id="IPR001279">
    <property type="entry name" value="Metallo-B-lactamas"/>
</dbReference>
<sequence length="301" mass="33435">MIIENQSRLGAGQLSTLRAEGKARRYGCDRPVEVFELAEGVYSIFSRSPGMGGDAWMHLVTGPERAVLIDTGFGIGDLRALVETLTDKPYDVFNTHFHGDHTLGNVQFDRVFIHRYDLSPLADSMTPEGRRAFIPVEGDYYGPEDVPPFRPYGIVPVDAGFTFDLGGGETLELLHISGHSAGCAGLLDRRRRILFSGDALCCTPTFIFGPLPEVEHREYMTIRAYREGLLRLEKRLGEFDTLYPGHGFLGVPNEIVSDTVKVCDAVIADPDRYDDILRFGSQEGMIRKIGWGSVAFSKDRV</sequence>
<protein>
    <submittedName>
        <fullName evidence="2">MBL fold metallo-hydrolase</fullName>
    </submittedName>
</protein>
<dbReference type="SMART" id="SM00849">
    <property type="entry name" value="Lactamase_B"/>
    <property type="match status" value="1"/>
</dbReference>
<evidence type="ECO:0000313" key="3">
    <source>
        <dbReference type="Proteomes" id="UP000824241"/>
    </source>
</evidence>
<reference evidence="2" key="1">
    <citation type="submission" date="2020-10" db="EMBL/GenBank/DDBJ databases">
        <authorList>
            <person name="Gilroy R."/>
        </authorList>
    </citation>
    <scope>NUCLEOTIDE SEQUENCE</scope>
    <source>
        <strain evidence="2">CHK189-12415</strain>
    </source>
</reference>
<proteinExistence type="predicted"/>
<dbReference type="InterPro" id="IPR050855">
    <property type="entry name" value="NDM-1-like"/>
</dbReference>
<dbReference type="AlphaFoldDB" id="A0A9D1J4F0"/>
<accession>A0A9D1J4F0</accession>
<dbReference type="PANTHER" id="PTHR42951:SF4">
    <property type="entry name" value="ACYL-COENZYME A THIOESTERASE MBLAC2"/>
    <property type="match status" value="1"/>
</dbReference>
<dbReference type="Proteomes" id="UP000824241">
    <property type="component" value="Unassembled WGS sequence"/>
</dbReference>
<dbReference type="Pfam" id="PF00753">
    <property type="entry name" value="Lactamase_B"/>
    <property type="match status" value="1"/>
</dbReference>
<comment type="caution">
    <text evidence="2">The sequence shown here is derived from an EMBL/GenBank/DDBJ whole genome shotgun (WGS) entry which is preliminary data.</text>
</comment>